<dbReference type="CDD" id="cd00199">
    <property type="entry name" value="WAP"/>
    <property type="match status" value="1"/>
</dbReference>
<feature type="domain" description="BPTI/Kunitz inhibitor" evidence="14">
    <location>
        <begin position="1800"/>
        <end position="1850"/>
    </location>
</feature>
<dbReference type="InterPro" id="IPR036645">
    <property type="entry name" value="Elafin-like_sf"/>
</dbReference>
<feature type="compositionally biased region" description="Polar residues" evidence="12">
    <location>
        <begin position="839"/>
        <end position="875"/>
    </location>
</feature>
<dbReference type="FunFam" id="2.20.100.10:FF:000005">
    <property type="entry name" value="ADAM metallopeptidase with thrombospondin type 1 motif 9"/>
    <property type="match status" value="3"/>
</dbReference>
<feature type="disulfide bond" evidence="11">
    <location>
        <begin position="2668"/>
        <end position="2681"/>
    </location>
</feature>
<dbReference type="Gene3D" id="2.60.120.830">
    <property type="match status" value="1"/>
</dbReference>
<feature type="compositionally biased region" description="Low complexity" evidence="12">
    <location>
        <begin position="824"/>
        <end position="838"/>
    </location>
</feature>
<dbReference type="GO" id="GO:0004867">
    <property type="term" value="F:serine-type endopeptidase inhibitor activity"/>
    <property type="evidence" value="ECO:0007669"/>
    <property type="project" value="UniProtKB-KW"/>
</dbReference>
<dbReference type="SMART" id="SM00217">
    <property type="entry name" value="WAP"/>
    <property type="match status" value="1"/>
</dbReference>
<feature type="compositionally biased region" description="Basic and acidic residues" evidence="12">
    <location>
        <begin position="1851"/>
        <end position="1860"/>
    </location>
</feature>
<feature type="region of interest" description="Disordered" evidence="12">
    <location>
        <begin position="1851"/>
        <end position="1887"/>
    </location>
</feature>
<feature type="disulfide bond" evidence="11">
    <location>
        <begin position="2659"/>
        <end position="2677"/>
    </location>
</feature>
<dbReference type="CDD" id="cd00109">
    <property type="entry name" value="Kunitz-type"/>
    <property type="match status" value="5"/>
</dbReference>
<feature type="compositionally biased region" description="Pro residues" evidence="12">
    <location>
        <begin position="2510"/>
        <end position="2523"/>
    </location>
</feature>
<feature type="region of interest" description="Disordered" evidence="12">
    <location>
        <begin position="1288"/>
        <end position="1315"/>
    </location>
</feature>
<evidence type="ECO:0000256" key="1">
    <source>
        <dbReference type="ARBA" id="ARBA00004302"/>
    </source>
</evidence>
<evidence type="ECO:0000256" key="3">
    <source>
        <dbReference type="ARBA" id="ARBA00022525"/>
    </source>
</evidence>
<evidence type="ECO:0000256" key="4">
    <source>
        <dbReference type="ARBA" id="ARBA00022690"/>
    </source>
</evidence>
<dbReference type="SUPFAM" id="SSF57362">
    <property type="entry name" value="BPTI-like"/>
    <property type="match status" value="9"/>
</dbReference>
<dbReference type="GO" id="GO:0005604">
    <property type="term" value="C:basement membrane"/>
    <property type="evidence" value="ECO:0007669"/>
    <property type="project" value="UniProtKB-SubCell"/>
</dbReference>
<dbReference type="PROSITE" id="PS50279">
    <property type="entry name" value="BPTI_KUNITZ_2"/>
    <property type="match status" value="9"/>
</dbReference>
<dbReference type="InterPro" id="IPR008197">
    <property type="entry name" value="WAP_dom"/>
</dbReference>
<evidence type="ECO:0000256" key="8">
    <source>
        <dbReference type="ARBA" id="ARBA00022900"/>
    </source>
</evidence>
<evidence type="ECO:0008006" key="21">
    <source>
        <dbReference type="Google" id="ProtNLM"/>
    </source>
</evidence>
<dbReference type="PROSITE" id="PS50092">
    <property type="entry name" value="TSP1"/>
    <property type="match status" value="5"/>
</dbReference>
<feature type="region of interest" description="Disordered" evidence="12">
    <location>
        <begin position="2284"/>
        <end position="2307"/>
    </location>
</feature>
<dbReference type="Pfam" id="PF07679">
    <property type="entry name" value="I-set"/>
    <property type="match status" value="1"/>
</dbReference>
<dbReference type="SUPFAM" id="SSF48726">
    <property type="entry name" value="Immunoglobulin"/>
    <property type="match status" value="3"/>
</dbReference>
<keyword evidence="8" id="KW-0722">Serine protease inhibitor</keyword>
<dbReference type="PROSITE" id="PS50835">
    <property type="entry name" value="IG_LIKE"/>
    <property type="match status" value="3"/>
</dbReference>
<dbReference type="SUPFAM" id="SSF82895">
    <property type="entry name" value="TSP-1 type 1 repeat"/>
    <property type="match status" value="7"/>
</dbReference>
<dbReference type="FunFam" id="4.10.410.10:FF:000020">
    <property type="entry name" value="Collagen, type VI, alpha 3"/>
    <property type="match status" value="4"/>
</dbReference>
<dbReference type="Gene3D" id="2.60.40.10">
    <property type="entry name" value="Immunoglobulins"/>
    <property type="match status" value="3"/>
</dbReference>
<feature type="compositionally biased region" description="Low complexity" evidence="12">
    <location>
        <begin position="985"/>
        <end position="1002"/>
    </location>
</feature>
<keyword evidence="9 10" id="KW-1015">Disulfide bond</keyword>
<feature type="domain" description="BPTI/Kunitz inhibitor" evidence="14">
    <location>
        <begin position="1562"/>
        <end position="1613"/>
    </location>
</feature>
<dbReference type="EMBL" id="OU895879">
    <property type="protein sequence ID" value="CAH1728624.1"/>
    <property type="molecule type" value="Genomic_DNA"/>
</dbReference>
<dbReference type="FunFam" id="2.60.120.830:FF:000001">
    <property type="entry name" value="A disintegrin and metalloproteinase with thrombospondin motifs 1"/>
    <property type="match status" value="1"/>
</dbReference>
<dbReference type="InterPro" id="IPR000884">
    <property type="entry name" value="TSP1_rpt"/>
</dbReference>
<dbReference type="InterPro" id="IPR020901">
    <property type="entry name" value="Prtase_inh_Kunz-CS"/>
</dbReference>
<keyword evidence="5 13" id="KW-0732">Signal</keyword>
<keyword evidence="2" id="KW-0217">Developmental protein</keyword>
<feature type="domain" description="Ig-like" evidence="15">
    <location>
        <begin position="2304"/>
        <end position="2388"/>
    </location>
</feature>
<dbReference type="Pfam" id="PF08686">
    <property type="entry name" value="PLAC"/>
    <property type="match status" value="1"/>
</dbReference>
<organism evidence="19 20">
    <name type="scientific">Chironomus riparius</name>
    <dbReference type="NCBI Taxonomy" id="315576"/>
    <lineage>
        <taxon>Eukaryota</taxon>
        <taxon>Metazoa</taxon>
        <taxon>Ecdysozoa</taxon>
        <taxon>Arthropoda</taxon>
        <taxon>Hexapoda</taxon>
        <taxon>Insecta</taxon>
        <taxon>Pterygota</taxon>
        <taxon>Neoptera</taxon>
        <taxon>Endopterygota</taxon>
        <taxon>Diptera</taxon>
        <taxon>Nematocera</taxon>
        <taxon>Chironomoidea</taxon>
        <taxon>Chironomidae</taxon>
        <taxon>Chironominae</taxon>
        <taxon>Chironomus</taxon>
    </lineage>
</organism>
<dbReference type="Pfam" id="PF19030">
    <property type="entry name" value="TSP1_ADAMTS"/>
    <property type="match status" value="5"/>
</dbReference>
<dbReference type="GO" id="GO:0030198">
    <property type="term" value="P:extracellular matrix organization"/>
    <property type="evidence" value="ECO:0007669"/>
    <property type="project" value="InterPro"/>
</dbReference>
<evidence type="ECO:0000256" key="12">
    <source>
        <dbReference type="SAM" id="MobiDB-lite"/>
    </source>
</evidence>
<feature type="domain" description="BPTI/Kunitz inhibitor" evidence="14">
    <location>
        <begin position="1681"/>
        <end position="1731"/>
    </location>
</feature>
<evidence type="ECO:0000256" key="7">
    <source>
        <dbReference type="ARBA" id="ARBA00022869"/>
    </source>
</evidence>
<dbReference type="InterPro" id="IPR036383">
    <property type="entry name" value="TSP1_rpt_sf"/>
</dbReference>
<dbReference type="PANTHER" id="PTHR13723">
    <property type="entry name" value="ADAMTS A DISINTEGRIN AND METALLOPROTEASE WITH THROMBOSPONDIN MOTIFS PROTEASE"/>
    <property type="match status" value="1"/>
</dbReference>
<accession>A0A9P0J4X4</accession>
<feature type="disulfide bond" evidence="10">
    <location>
        <begin position="69"/>
        <end position="105"/>
    </location>
</feature>
<evidence type="ECO:0000256" key="6">
    <source>
        <dbReference type="ARBA" id="ARBA00022737"/>
    </source>
</evidence>
<feature type="compositionally biased region" description="Low complexity" evidence="12">
    <location>
        <begin position="876"/>
        <end position="924"/>
    </location>
</feature>
<dbReference type="PROSITE" id="PS50900">
    <property type="entry name" value="PLAC"/>
    <property type="match status" value="1"/>
</dbReference>
<feature type="domain" description="BPTI/Kunitz inhibitor" evidence="14">
    <location>
        <begin position="1622"/>
        <end position="1672"/>
    </location>
</feature>
<dbReference type="SUPFAM" id="SSF57256">
    <property type="entry name" value="Elafin-like"/>
    <property type="match status" value="1"/>
</dbReference>
<evidence type="ECO:0000256" key="10">
    <source>
        <dbReference type="PIRSR" id="PIRSR613273-3"/>
    </source>
</evidence>
<feature type="domain" description="Ig-like" evidence="15">
    <location>
        <begin position="2553"/>
        <end position="2640"/>
    </location>
</feature>
<keyword evidence="7" id="KW-0272">Extracellular matrix</keyword>
<dbReference type="SMART" id="SM00408">
    <property type="entry name" value="IGc2"/>
    <property type="match status" value="3"/>
</dbReference>
<dbReference type="OrthoDB" id="439808at2759"/>
<feature type="domain" description="WAP" evidence="17">
    <location>
        <begin position="2230"/>
        <end position="2278"/>
    </location>
</feature>
<feature type="region of interest" description="Disordered" evidence="12">
    <location>
        <begin position="747"/>
        <end position="811"/>
    </location>
</feature>
<keyword evidence="20" id="KW-1185">Reference proteome</keyword>
<comment type="caution">
    <text evidence="11">Lacks conserved residue(s) required for the propagation of feature annotation.</text>
</comment>
<dbReference type="GO" id="GO:0004222">
    <property type="term" value="F:metalloendopeptidase activity"/>
    <property type="evidence" value="ECO:0007669"/>
    <property type="project" value="TreeGrafter"/>
</dbReference>
<reference evidence="19" key="1">
    <citation type="submission" date="2022-01" db="EMBL/GenBank/DDBJ databases">
        <authorList>
            <person name="King R."/>
        </authorList>
    </citation>
    <scope>NUCLEOTIDE SEQUENCE</scope>
</reference>
<dbReference type="PANTHER" id="PTHR13723:SF281">
    <property type="entry name" value="PAPILIN"/>
    <property type="match status" value="1"/>
</dbReference>
<feature type="domain" description="BPTI/Kunitz inhibitor" evidence="14">
    <location>
        <begin position="1890"/>
        <end position="1940"/>
    </location>
</feature>
<evidence type="ECO:0000259" key="17">
    <source>
        <dbReference type="PROSITE" id="PS51390"/>
    </source>
</evidence>
<feature type="compositionally biased region" description="Acidic residues" evidence="12">
    <location>
        <begin position="711"/>
        <end position="728"/>
    </location>
</feature>
<dbReference type="CDD" id="cd22639">
    <property type="entry name" value="Kunitz_papilin_lacunin-like"/>
    <property type="match status" value="1"/>
</dbReference>
<feature type="compositionally biased region" description="Low complexity" evidence="12">
    <location>
        <begin position="1018"/>
        <end position="1028"/>
    </location>
</feature>
<dbReference type="InterPro" id="IPR002223">
    <property type="entry name" value="Kunitz_BPTI"/>
</dbReference>
<feature type="domain" description="BPTI/Kunitz inhibitor" evidence="14">
    <location>
        <begin position="2087"/>
        <end position="2141"/>
    </location>
</feature>
<evidence type="ECO:0000259" key="18">
    <source>
        <dbReference type="PROSITE" id="PS51670"/>
    </source>
</evidence>
<feature type="compositionally biased region" description="Low complexity" evidence="12">
    <location>
        <begin position="939"/>
        <end position="977"/>
    </location>
</feature>
<sequence>MDITRLIKSLALLFFILTQHLSLVQSKRLQFQRHKRQHGANLYLPESFIIPEGEGNEHEWGPWGAPSECSRSCGGGIAYQTRECLLFEANGEPECNGGNKKYFSCNTQDCPENEPDFRHQQCSFFDKTPFEGVYYNWVPYTKAPNPCELNCMPRGERFYFRHKSKVIDGTRCNDHSVDVCVDGTCQPVGCNLMLGSPAREDKCRTCQGDGSSCKTVTGVLDMNNLQVGYNDILLIPQGATNIEIYERSPSNNYLAIRNLTGHYYLNGNYRIDFPRPMPFAGSLWTYERKPNGFAAPDRITCLGPTTEAVYLVLLSQDQNVGVQYEYSVPQAVAPEEPDTYSWAFTKFEACSVSCGGGHQSRNVTCTSQRSLETVDPKLCDSSQKPAEMQKCGLLDCAPQWIESEWGKCTAPCGNNGTRERKVHCEAIKADGAVSVIEDEECLELVGNKPATIASCNEGKICPLWFTGKWQSCNKLCGEGKQTRQVVCYQKEENGKITVLDDKDCLDEKPVDEMDCMLQPCEGVDYVVSSWSGCDSCDATIETRLAFCASKSGKVYDEKFCEKREKPELSRPCTSMPCDYNWFTSQWSKCSASCGKGVQTRTVVCGRLENDEIKKADESKCDESEKPENERECDGPSECPAQWFAGPWTECAKKCGGGIRSRKVICLGGNQTVVGPEHCDEDKIIFSSEDCNTDACVDDDLLPVDTTSKPLEEDDESEEWCDEDYDSESDSTIKAITQEGVMKVTAESEFTTGIDLSPSSSTEGSPESEDMMFSDGTASDFDVTSSDDSTDIPSTEGSGSDEGSGADAISSLSSVSTLKVDISTTLSTESELESKTSTTDAFISSSIEDATTLSSLVTDSETSKLSEPTTLSEDLTSTSVIDLSSSSSLPSSSSSEMISKSFESVTTAETPTSSPEETTESVTSEDNQSTSSLEISKMQSTTVSEDITTESDSTSLTPETSTSEIESSSLETSESTTISDEKSTTEQDTTVQDTTTETGSITTKSLSDYEIQTSSFDYSSEFTEISTSSEVKDESTEGSDSTETTSSLVETTEASTEASTDASTEVSTDASTIVSTTAETSDSSEITSTTEIQKSTTESNEADLTTTVDEQTTKTADVEETTNGESTTIVDVTTQSETEITDTTVINTTFEQDTTTEPTIESSTVDIWSTTNIPDDEGFTITDSSSVATLNDIITTELKPKKCKPRPKKPVACLLSQFGCCPDNKTAATGPFDEGCTVIETCKDTKYNCCPDGLTPAKGVHGKGCPKEDCKDTLFGCCPDGISAAEGNDEEGCPIPTTTTEAPTTTSTTKKPKASKPTKAPKTCKDTEYGCCSDGIETATGLNFEGCADKPTGCFASEFGCCQDNVTDAKGPNFEGCALCRNAQFGCCPDNETPAHGPLHEGCCLQSAFGCCPDNIVEARGPNLEGCGCEYSPYGCCPDNKTSARGPENDGCGCKYSPHGCCPDDTTPAAGESYAGCPCQSYQFGCCPDGITTATGPHNQGCHCSNSEFKCCSDNLTPANGPNFEGCNCATSKYGCCPDGVTDAQGDKFEGCEFVPVSPQKACSLKKDMGSCNDNYTVKYFFDTEYGGCSRFWYGGCGGNDNRFETESDCKTTCVEPTGKDACHLPKIHGPCTGYYPMWHYDSDRNVCSQFVYGGCLGNANRFEKIEDCQTQCVVDDKGSACEQSIEPGICSGSFERWAYDKEQDSCVQFNYGGCKGNKNNFATVGACEHHCKKPGIGKKVCNLPNDTGNDCNEKNARWYFSQSDNKCMPFYYGCGGNENNFESEHECAEHCPSVVVKDQCQLPADIGNCQNYVALWYFDTKIKRCRQFYYGGCGGNENRFTSEADCEQRCRKTDGQEPPRTEPTVPRTEATTHIEPPTKTPSSEKQREHCLLPYESGRCGERHRRFYYDRSYGICTQFPYTGCDGNENNFETLEECEELCHDVVDLCDLYPLEGRCEENVTRWHFDSYTQNCRQFQYTGCEGNNNNFIDEYSCMNACRHRHAQETPEPTQKTTTAPEIDVRVTNVCSEPEDPGSCDEYVINYSYDSETQSCKAFYYGGCGGNGNRFETRVECESSCITKPDEETDICMLPVEAGSCDDSSVDQMKRYYFDSSRGSCVAFAYSGCAGNLNNFENDESCIQYCQHHIAQEPQQTEAPAPTDSRPNCSLFIRHCDSLRCTYGILKSYDSNSGCERCDCENPCSDYECPEGSKCSVDVSSDEFGATIFVPTCREYVKPGHCPADNEQNESDTCENECEDDADCRRDYKCCTSGCSRICTSPEEEKATAAPPYYPEHSQSRPSELEQVPEEDLRPVAREGGVATLRCFATGFPPPSITWKRGGIELKTNQGRFVLTSNGDLQIVQLHRTDAGTYVCVAYNGIGNTVEREITLTVDEPAEGSAYIIGEPNSTVVAQLSQPAVLRCSAGGYPKPFVTWWRGDKILPLKDDRFEITRDYSLVFSRVDLYDLGTYACQAYNAIGRPVTISVVLRARGKFQPRTEEDYKYIQYVITDPQPTSPPTFKPPPSPSTTPMSTTRRPLPPPTRLPQTRPPQDIYFVPVSVSLSLPRGKVFSVGSEISIYCNASGYPTPEVLWYKDNRAVEVSDHIRILDSQRLVVVDAQPFDSGNYRCVARNEYSQAFAAEVITVEGFHIPSDCTDNKNFANCALIVKGNYCNHKYYAKFCCRSCTLAGQLKSHPNEI</sequence>
<feature type="disulfide bond" evidence="10">
    <location>
        <begin position="84"/>
        <end position="95"/>
    </location>
</feature>
<reference evidence="19" key="2">
    <citation type="submission" date="2022-10" db="EMBL/GenBank/DDBJ databases">
        <authorList>
            <consortium name="ENA_rothamsted_submissions"/>
            <consortium name="culmorum"/>
            <person name="King R."/>
        </authorList>
    </citation>
    <scope>NUCLEOTIDE SEQUENCE</scope>
</reference>
<dbReference type="Proteomes" id="UP001153620">
    <property type="component" value="Chromosome 3"/>
</dbReference>
<dbReference type="InterPro" id="IPR003598">
    <property type="entry name" value="Ig_sub2"/>
</dbReference>
<dbReference type="CDD" id="cd22637">
    <property type="entry name" value="Kunitz_papilin_mig6-like"/>
    <property type="match status" value="1"/>
</dbReference>
<protein>
    <recommendedName>
        <fullName evidence="21">Papilin</fullName>
    </recommendedName>
</protein>
<dbReference type="Pfam" id="PF00014">
    <property type="entry name" value="Kunitz_BPTI"/>
    <property type="match status" value="9"/>
</dbReference>
<comment type="subcellular location">
    <subcellularLocation>
        <location evidence="1">Secreted</location>
        <location evidence="1">Extracellular space</location>
        <location evidence="1">Extracellular matrix</location>
        <location evidence="1">Basement membrane</location>
    </subcellularLocation>
</comment>
<dbReference type="PROSITE" id="PS51390">
    <property type="entry name" value="WAP"/>
    <property type="match status" value="1"/>
</dbReference>
<feature type="compositionally biased region" description="Polar residues" evidence="12">
    <location>
        <begin position="1003"/>
        <end position="1017"/>
    </location>
</feature>
<dbReference type="InterPro" id="IPR050439">
    <property type="entry name" value="ADAMTS_ADAMTS-like"/>
</dbReference>
<feature type="domain" description="PLAC" evidence="16">
    <location>
        <begin position="2646"/>
        <end position="2685"/>
    </location>
</feature>
<evidence type="ECO:0000259" key="14">
    <source>
        <dbReference type="PROSITE" id="PS50279"/>
    </source>
</evidence>
<dbReference type="InterPro" id="IPR010909">
    <property type="entry name" value="PLAC"/>
</dbReference>
<dbReference type="SMART" id="SM00131">
    <property type="entry name" value="KU"/>
    <property type="match status" value="9"/>
</dbReference>
<evidence type="ECO:0000313" key="19">
    <source>
        <dbReference type="EMBL" id="CAH1728624.1"/>
    </source>
</evidence>
<dbReference type="InterPro" id="IPR013273">
    <property type="entry name" value="ADAMTS/ADAMTS-like"/>
</dbReference>
<feature type="compositionally biased region" description="Polar residues" evidence="12">
    <location>
        <begin position="925"/>
        <end position="938"/>
    </location>
</feature>
<evidence type="ECO:0000313" key="20">
    <source>
        <dbReference type="Proteomes" id="UP001153620"/>
    </source>
</evidence>
<dbReference type="PROSITE" id="PS00280">
    <property type="entry name" value="BPTI_KUNITZ_1"/>
    <property type="match status" value="7"/>
</dbReference>
<dbReference type="GO" id="GO:0005576">
    <property type="term" value="C:extracellular region"/>
    <property type="evidence" value="ECO:0007669"/>
    <property type="project" value="InterPro"/>
</dbReference>
<evidence type="ECO:0000256" key="11">
    <source>
        <dbReference type="PROSITE-ProRule" id="PRU01005"/>
    </source>
</evidence>
<evidence type="ECO:0000256" key="2">
    <source>
        <dbReference type="ARBA" id="ARBA00022473"/>
    </source>
</evidence>
<feature type="signal peptide" evidence="13">
    <location>
        <begin position="1"/>
        <end position="26"/>
    </location>
</feature>
<dbReference type="SMART" id="SM00209">
    <property type="entry name" value="TSP1"/>
    <property type="match status" value="7"/>
</dbReference>
<feature type="compositionally biased region" description="Low complexity" evidence="12">
    <location>
        <begin position="1037"/>
        <end position="1098"/>
    </location>
</feature>
<dbReference type="InterPro" id="IPR007110">
    <property type="entry name" value="Ig-like_dom"/>
</dbReference>
<feature type="compositionally biased region" description="Low complexity" evidence="12">
    <location>
        <begin position="1862"/>
        <end position="1871"/>
    </location>
</feature>
<feature type="compositionally biased region" description="Low complexity" evidence="12">
    <location>
        <begin position="1295"/>
        <end position="1308"/>
    </location>
</feature>
<evidence type="ECO:0000256" key="13">
    <source>
        <dbReference type="SAM" id="SignalP"/>
    </source>
</evidence>
<dbReference type="PRINTS" id="PR00759">
    <property type="entry name" value="BASICPTASE"/>
</dbReference>
<keyword evidence="6" id="KW-0677">Repeat</keyword>
<name>A0A9P0J4X4_9DIPT</name>
<feature type="domain" description="BPTI/Kunitz inhibitor" evidence="14">
    <location>
        <begin position="2026"/>
        <end position="2076"/>
    </location>
</feature>
<keyword evidence="4" id="KW-0646">Protease inhibitor</keyword>
<dbReference type="Gene3D" id="2.20.100.10">
    <property type="entry name" value="Thrombospondin type-1 (TSP1) repeat"/>
    <property type="match status" value="5"/>
</dbReference>
<dbReference type="InterPro" id="IPR003582">
    <property type="entry name" value="ShKT_dom"/>
</dbReference>
<evidence type="ECO:0000256" key="5">
    <source>
        <dbReference type="ARBA" id="ARBA00022729"/>
    </source>
</evidence>
<evidence type="ECO:0000259" key="15">
    <source>
        <dbReference type="PROSITE" id="PS50835"/>
    </source>
</evidence>
<feature type="region of interest" description="Disordered" evidence="12">
    <location>
        <begin position="824"/>
        <end position="1105"/>
    </location>
</feature>
<evidence type="ECO:0000259" key="16">
    <source>
        <dbReference type="PROSITE" id="PS50900"/>
    </source>
</evidence>
<keyword evidence="7" id="KW-0084">Basement membrane</keyword>
<feature type="region of interest" description="Disordered" evidence="12">
    <location>
        <begin position="2507"/>
        <end position="2545"/>
    </location>
</feature>
<dbReference type="PRINTS" id="PR01857">
    <property type="entry name" value="ADAMTSFAMILY"/>
</dbReference>
<feature type="domain" description="Ig-like" evidence="15">
    <location>
        <begin position="2392"/>
        <end position="2481"/>
    </location>
</feature>
<dbReference type="InterPro" id="IPR003599">
    <property type="entry name" value="Ig_sub"/>
</dbReference>
<feature type="domain" description="ShKT" evidence="18">
    <location>
        <begin position="2650"/>
        <end position="2684"/>
    </location>
</feature>
<dbReference type="InterPro" id="IPR036179">
    <property type="entry name" value="Ig-like_dom_sf"/>
</dbReference>
<dbReference type="InterPro" id="IPR013783">
    <property type="entry name" value="Ig-like_fold"/>
</dbReference>
<gene>
    <name evidence="19" type="ORF">CHIRRI_LOCUS10805</name>
</gene>
<feature type="region of interest" description="Disordered" evidence="12">
    <location>
        <begin position="702"/>
        <end position="729"/>
    </location>
</feature>
<keyword evidence="3" id="KW-0964">Secreted</keyword>
<dbReference type="Gene3D" id="4.10.410.10">
    <property type="entry name" value="Pancreatic trypsin inhibitor Kunitz domain"/>
    <property type="match status" value="9"/>
</dbReference>
<proteinExistence type="predicted"/>
<dbReference type="PROSITE" id="PS51670">
    <property type="entry name" value="SHKT"/>
    <property type="match status" value="1"/>
</dbReference>
<feature type="domain" description="BPTI/Kunitz inhibitor" evidence="14">
    <location>
        <begin position="1741"/>
        <end position="1791"/>
    </location>
</feature>
<dbReference type="Pfam" id="PF00090">
    <property type="entry name" value="TSP_1"/>
    <property type="match status" value="1"/>
</dbReference>
<dbReference type="Pfam" id="PF00095">
    <property type="entry name" value="WAP"/>
    <property type="match status" value="1"/>
</dbReference>
<dbReference type="InterPro" id="IPR013098">
    <property type="entry name" value="Ig_I-set"/>
</dbReference>
<dbReference type="Pfam" id="PF05986">
    <property type="entry name" value="ADAMTS_spacer1"/>
    <property type="match status" value="1"/>
</dbReference>
<dbReference type="GO" id="GO:0006508">
    <property type="term" value="P:proteolysis"/>
    <property type="evidence" value="ECO:0007669"/>
    <property type="project" value="TreeGrafter"/>
</dbReference>
<feature type="disulfide bond" evidence="10">
    <location>
        <begin position="73"/>
        <end position="110"/>
    </location>
</feature>
<dbReference type="InterPro" id="IPR010294">
    <property type="entry name" value="ADAMTS_spacer1"/>
</dbReference>
<feature type="domain" description="BPTI/Kunitz inhibitor" evidence="14">
    <location>
        <begin position="1947"/>
        <end position="1997"/>
    </location>
</feature>
<feature type="compositionally biased region" description="Low complexity" evidence="12">
    <location>
        <begin position="776"/>
        <end position="810"/>
    </location>
</feature>
<feature type="chain" id="PRO_5040131976" description="Papilin" evidence="13">
    <location>
        <begin position="27"/>
        <end position="2694"/>
    </location>
</feature>
<dbReference type="InterPro" id="IPR036880">
    <property type="entry name" value="Kunitz_BPTI_sf"/>
</dbReference>
<evidence type="ECO:0000256" key="9">
    <source>
        <dbReference type="ARBA" id="ARBA00023157"/>
    </source>
</evidence>
<dbReference type="SMART" id="SM00409">
    <property type="entry name" value="IG"/>
    <property type="match status" value="3"/>
</dbReference>
<dbReference type="Pfam" id="PF13927">
    <property type="entry name" value="Ig_3"/>
    <property type="match status" value="2"/>
</dbReference>